<evidence type="ECO:0000313" key="12">
    <source>
        <dbReference type="EMBL" id="SKB54223.1"/>
    </source>
</evidence>
<gene>
    <name evidence="10" type="primary">secY</name>
    <name evidence="12" type="ORF">SAMN05661099_1784</name>
</gene>
<dbReference type="InterPro" id="IPR030659">
    <property type="entry name" value="SecY_CS"/>
</dbReference>
<comment type="function">
    <text evidence="10">The central subunit of the protein translocation channel SecYEG. Consists of two halves formed by TMs 1-5 and 6-10. These two domains form a lateral gate at the front which open onto the bilayer between TMs 2 and 7, and are clamped together by SecE at the back. The channel is closed by both a pore ring composed of hydrophobic SecY resides and a short helix (helix 2A) on the extracellular side of the membrane which forms a plug. The plug probably moves laterally to allow the channel to open. The ring and the pore may move independently.</text>
</comment>
<evidence type="ECO:0000256" key="10">
    <source>
        <dbReference type="HAMAP-Rule" id="MF_01465"/>
    </source>
</evidence>
<evidence type="ECO:0000313" key="13">
    <source>
        <dbReference type="Proteomes" id="UP000189981"/>
    </source>
</evidence>
<keyword evidence="10" id="KW-1003">Cell membrane</keyword>
<feature type="transmembrane region" description="Helical" evidence="10">
    <location>
        <begin position="264"/>
        <end position="287"/>
    </location>
</feature>
<dbReference type="PIRSF" id="PIRSF004557">
    <property type="entry name" value="SecY"/>
    <property type="match status" value="1"/>
</dbReference>
<evidence type="ECO:0000256" key="11">
    <source>
        <dbReference type="RuleBase" id="RU004349"/>
    </source>
</evidence>
<evidence type="ECO:0000256" key="1">
    <source>
        <dbReference type="ARBA" id="ARBA00004141"/>
    </source>
</evidence>
<comment type="subcellular location">
    <subcellularLocation>
        <location evidence="10">Cell membrane</location>
        <topology evidence="10">Multi-pass membrane protein</topology>
    </subcellularLocation>
    <subcellularLocation>
        <location evidence="1">Membrane</location>
        <topology evidence="1">Multi-pass membrane protein</topology>
    </subcellularLocation>
</comment>
<dbReference type="InterPro" id="IPR023201">
    <property type="entry name" value="SecY_dom_sf"/>
</dbReference>
<feature type="transmembrane region" description="Helical" evidence="10">
    <location>
        <begin position="307"/>
        <end position="328"/>
    </location>
</feature>
<name>A0A1T5C4F2_9SPHI</name>
<dbReference type="Gene3D" id="1.10.3370.10">
    <property type="entry name" value="SecY subunit domain"/>
    <property type="match status" value="1"/>
</dbReference>
<dbReference type="GO" id="GO:0006605">
    <property type="term" value="P:protein targeting"/>
    <property type="evidence" value="ECO:0007669"/>
    <property type="project" value="UniProtKB-UniRule"/>
</dbReference>
<feature type="transmembrane region" description="Helical" evidence="10">
    <location>
        <begin position="367"/>
        <end position="384"/>
    </location>
</feature>
<dbReference type="RefSeq" id="WP_079702222.1">
    <property type="nucleotide sequence ID" value="NZ_FUYR01000001.1"/>
</dbReference>
<evidence type="ECO:0000256" key="3">
    <source>
        <dbReference type="ARBA" id="ARBA00022448"/>
    </source>
</evidence>
<keyword evidence="4 10" id="KW-0812">Transmembrane</keyword>
<keyword evidence="13" id="KW-1185">Reference proteome</keyword>
<keyword evidence="3 10" id="KW-0813">Transport</keyword>
<comment type="subunit">
    <text evidence="10">Component of the Sec protein translocase complex. Heterotrimer consisting of SecY, SecE and SecG subunits. The heterotrimers can form oligomers, although 1 heterotrimer is thought to be able to translocate proteins. Interacts with the ribosome. Interacts with SecDF, and other proteins may be involved. Interacts with SecA.</text>
</comment>
<dbReference type="HAMAP" id="MF_01465">
    <property type="entry name" value="SecY"/>
    <property type="match status" value="1"/>
</dbReference>
<reference evidence="13" key="1">
    <citation type="submission" date="2017-02" db="EMBL/GenBank/DDBJ databases">
        <authorList>
            <person name="Varghese N."/>
            <person name="Submissions S."/>
        </authorList>
    </citation>
    <scope>NUCLEOTIDE SEQUENCE [LARGE SCALE GENOMIC DNA]</scope>
    <source>
        <strain evidence="13">DSM 22385</strain>
    </source>
</reference>
<feature type="transmembrane region" description="Helical" evidence="10">
    <location>
        <begin position="73"/>
        <end position="98"/>
    </location>
</feature>
<dbReference type="PANTHER" id="PTHR10906">
    <property type="entry name" value="SECY/SEC61-ALPHA FAMILY MEMBER"/>
    <property type="match status" value="1"/>
</dbReference>
<evidence type="ECO:0000256" key="6">
    <source>
        <dbReference type="ARBA" id="ARBA00022989"/>
    </source>
</evidence>
<dbReference type="InterPro" id="IPR002208">
    <property type="entry name" value="SecY/SEC61-alpha"/>
</dbReference>
<dbReference type="Pfam" id="PF00344">
    <property type="entry name" value="SecY"/>
    <property type="match status" value="1"/>
</dbReference>
<feature type="transmembrane region" description="Helical" evidence="10">
    <location>
        <begin position="148"/>
        <end position="167"/>
    </location>
</feature>
<accession>A0A1T5C4F2</accession>
<dbReference type="GO" id="GO:0065002">
    <property type="term" value="P:intracellular protein transmembrane transport"/>
    <property type="evidence" value="ECO:0007669"/>
    <property type="project" value="UniProtKB-UniRule"/>
</dbReference>
<dbReference type="EMBL" id="FUYR01000001">
    <property type="protein sequence ID" value="SKB54223.1"/>
    <property type="molecule type" value="Genomic_DNA"/>
</dbReference>
<evidence type="ECO:0000256" key="2">
    <source>
        <dbReference type="ARBA" id="ARBA00005751"/>
    </source>
</evidence>
<sequence length="441" mass="47906">MKKLFTTLSNIWKIEDLRARILFTLLCLLIYRIGSFIIIPGVDSASVQDAQAKEGLLGLLNMFAGGSFSRSSIFALGVMPYISASIVVQLLGIAVPYFQKLQKEGESGRKKINQVTRYLTIIITALQAMGYVKTQIAPEAKLMAEPLFTISSMFVLTAATMFVVWLGEKITDKGIGNGISMIIMVGIIAQLPFGLLSEFNSRMGAQGGLISFIVELAALFLVVMFTILIVQGVRKIPVQYAKKIVGAKQYGGVRQYIPLKVNAAGVMPIIFAQAIMFIPTTISSFFPSLQSSFLASFSDYTSLTYNLTFAFMIIAFTFFYTAITVNPVQMSDDMKKNGGFVPGVKPGKTTGDYIDAVISKITLPGSIFLAIIAIMPSIAIILGVNSQFAHFYGGTSLLILVGVVLDTLQQVESHLLMRHYDGLMKTGRIKGRTPVAGGSVI</sequence>
<evidence type="ECO:0000256" key="4">
    <source>
        <dbReference type="ARBA" id="ARBA00022692"/>
    </source>
</evidence>
<keyword evidence="8 10" id="KW-0472">Membrane</keyword>
<dbReference type="NCBIfam" id="TIGR00967">
    <property type="entry name" value="3a0501s007"/>
    <property type="match status" value="1"/>
</dbReference>
<dbReference type="GO" id="GO:0043952">
    <property type="term" value="P:protein transport by the Sec complex"/>
    <property type="evidence" value="ECO:0007669"/>
    <property type="project" value="UniProtKB-UniRule"/>
</dbReference>
<dbReference type="PRINTS" id="PR00303">
    <property type="entry name" value="SECYTRNLCASE"/>
</dbReference>
<dbReference type="OrthoDB" id="9809248at2"/>
<dbReference type="AlphaFoldDB" id="A0A1T5C4F2"/>
<dbReference type="STRING" id="572036.SAMN05661099_1784"/>
<dbReference type="SUPFAM" id="SSF103491">
    <property type="entry name" value="Preprotein translocase SecY subunit"/>
    <property type="match status" value="1"/>
</dbReference>
<evidence type="ECO:0000256" key="7">
    <source>
        <dbReference type="ARBA" id="ARBA00023010"/>
    </source>
</evidence>
<keyword evidence="5 10" id="KW-0653">Protein transport</keyword>
<dbReference type="Proteomes" id="UP000189981">
    <property type="component" value="Unassembled WGS sequence"/>
</dbReference>
<comment type="similarity">
    <text evidence="2 10 11">Belongs to the SecY/SEC61-alpha family.</text>
</comment>
<keyword evidence="6 10" id="KW-1133">Transmembrane helix</keyword>
<dbReference type="InterPro" id="IPR026593">
    <property type="entry name" value="SecY"/>
</dbReference>
<organism evidence="12 13">
    <name type="scientific">Daejeonella lutea</name>
    <dbReference type="NCBI Taxonomy" id="572036"/>
    <lineage>
        <taxon>Bacteria</taxon>
        <taxon>Pseudomonadati</taxon>
        <taxon>Bacteroidota</taxon>
        <taxon>Sphingobacteriia</taxon>
        <taxon>Sphingobacteriales</taxon>
        <taxon>Sphingobacteriaceae</taxon>
        <taxon>Daejeonella</taxon>
    </lineage>
</organism>
<evidence type="ECO:0000256" key="8">
    <source>
        <dbReference type="ARBA" id="ARBA00023136"/>
    </source>
</evidence>
<feature type="transmembrane region" description="Helical" evidence="10">
    <location>
        <begin position="118"/>
        <end position="136"/>
    </location>
</feature>
<keyword evidence="7 10" id="KW-0811">Translocation</keyword>
<feature type="transmembrane region" description="Helical" evidence="10">
    <location>
        <begin position="179"/>
        <end position="197"/>
    </location>
</feature>
<feature type="transmembrane region" description="Helical" evidence="10">
    <location>
        <begin position="390"/>
        <end position="408"/>
    </location>
</feature>
<evidence type="ECO:0000256" key="5">
    <source>
        <dbReference type="ARBA" id="ARBA00022927"/>
    </source>
</evidence>
<protein>
    <recommendedName>
        <fullName evidence="9 10">Protein translocase subunit SecY</fullName>
    </recommendedName>
</protein>
<proteinExistence type="inferred from homology"/>
<dbReference type="PROSITE" id="PS00755">
    <property type="entry name" value="SECY_1"/>
    <property type="match status" value="1"/>
</dbReference>
<dbReference type="GO" id="GO:0005886">
    <property type="term" value="C:plasma membrane"/>
    <property type="evidence" value="ECO:0007669"/>
    <property type="project" value="UniProtKB-SubCell"/>
</dbReference>
<feature type="transmembrane region" description="Helical" evidence="10">
    <location>
        <begin position="21"/>
        <end position="39"/>
    </location>
</feature>
<evidence type="ECO:0000256" key="9">
    <source>
        <dbReference type="ARBA" id="ARBA00039733"/>
    </source>
</evidence>
<dbReference type="FunFam" id="1.10.3370.10:FF:000001">
    <property type="entry name" value="Preprotein translocase subunit SecY"/>
    <property type="match status" value="1"/>
</dbReference>
<feature type="transmembrane region" description="Helical" evidence="10">
    <location>
        <begin position="209"/>
        <end position="233"/>
    </location>
</feature>